<organism evidence="1 2">
    <name type="scientific">Amniculicola lignicola CBS 123094</name>
    <dbReference type="NCBI Taxonomy" id="1392246"/>
    <lineage>
        <taxon>Eukaryota</taxon>
        <taxon>Fungi</taxon>
        <taxon>Dikarya</taxon>
        <taxon>Ascomycota</taxon>
        <taxon>Pezizomycotina</taxon>
        <taxon>Dothideomycetes</taxon>
        <taxon>Pleosporomycetidae</taxon>
        <taxon>Pleosporales</taxon>
        <taxon>Amniculicolaceae</taxon>
        <taxon>Amniculicola</taxon>
    </lineage>
</organism>
<name>A0A6A5WSS9_9PLEO</name>
<dbReference type="AlphaFoldDB" id="A0A6A5WSS9"/>
<gene>
    <name evidence="1" type="ORF">P154DRAFT_586207</name>
</gene>
<reference evidence="1" key="1">
    <citation type="journal article" date="2020" name="Stud. Mycol.">
        <title>101 Dothideomycetes genomes: a test case for predicting lifestyles and emergence of pathogens.</title>
        <authorList>
            <person name="Haridas S."/>
            <person name="Albert R."/>
            <person name="Binder M."/>
            <person name="Bloem J."/>
            <person name="Labutti K."/>
            <person name="Salamov A."/>
            <person name="Andreopoulos B."/>
            <person name="Baker S."/>
            <person name="Barry K."/>
            <person name="Bills G."/>
            <person name="Bluhm B."/>
            <person name="Cannon C."/>
            <person name="Castanera R."/>
            <person name="Culley D."/>
            <person name="Daum C."/>
            <person name="Ezra D."/>
            <person name="Gonzalez J."/>
            <person name="Henrissat B."/>
            <person name="Kuo A."/>
            <person name="Liang C."/>
            <person name="Lipzen A."/>
            <person name="Lutzoni F."/>
            <person name="Magnuson J."/>
            <person name="Mondo S."/>
            <person name="Nolan M."/>
            <person name="Ohm R."/>
            <person name="Pangilinan J."/>
            <person name="Park H.-J."/>
            <person name="Ramirez L."/>
            <person name="Alfaro M."/>
            <person name="Sun H."/>
            <person name="Tritt A."/>
            <person name="Yoshinaga Y."/>
            <person name="Zwiers L.-H."/>
            <person name="Turgeon B."/>
            <person name="Goodwin S."/>
            <person name="Spatafora J."/>
            <person name="Crous P."/>
            <person name="Grigoriev I."/>
        </authorList>
    </citation>
    <scope>NUCLEOTIDE SEQUENCE</scope>
    <source>
        <strain evidence="1">CBS 123094</strain>
    </source>
</reference>
<dbReference type="CDD" id="cd09917">
    <property type="entry name" value="F-box_SF"/>
    <property type="match status" value="1"/>
</dbReference>
<sequence length="384" mass="44727">MLAISNVPPNTRLTMASSIDPSHANLPSLPPELWIRILSHHNDLAHLWSTCRHISSTFRAYTEQVFAERHLKDIAISFFLEKYNLGGQSQRPEIPVIYDRREGGVAWFKDKRSVEEVIGDLGGVEIVNKRRKISHAGRGKTTDKGVGSEDLDEFEKVMDRWEENVQKWKPEMPNFVLRVEDLVNDTELPGLVFDRAQRAVGFEWRGMFANFYREVQRLSVLEAQWKVSSEKQHQENKTKEAKGESIPLSDIPPRWHMLELGHKKQIRRARLKQHYITSPEMLWAISSLIYFDNHNMEPNQATRPSTQTPQDLKLLATIPGAGIGERWYGSMHLLQSLYLDEWSCMHRIGLKVMHWWEDKWLKAIDEDDGPVIKVKKRRRRPLAR</sequence>
<dbReference type="Proteomes" id="UP000799779">
    <property type="component" value="Unassembled WGS sequence"/>
</dbReference>
<proteinExistence type="predicted"/>
<protein>
    <recommendedName>
        <fullName evidence="3">F-box domain-containing protein</fullName>
    </recommendedName>
</protein>
<dbReference type="EMBL" id="ML977566">
    <property type="protein sequence ID" value="KAF2004627.1"/>
    <property type="molecule type" value="Genomic_DNA"/>
</dbReference>
<dbReference type="OrthoDB" id="2997776at2759"/>
<evidence type="ECO:0000313" key="2">
    <source>
        <dbReference type="Proteomes" id="UP000799779"/>
    </source>
</evidence>
<evidence type="ECO:0000313" key="1">
    <source>
        <dbReference type="EMBL" id="KAF2004627.1"/>
    </source>
</evidence>
<evidence type="ECO:0008006" key="3">
    <source>
        <dbReference type="Google" id="ProtNLM"/>
    </source>
</evidence>
<keyword evidence="2" id="KW-1185">Reference proteome</keyword>
<accession>A0A6A5WSS9</accession>